<dbReference type="PROSITE" id="PS50932">
    <property type="entry name" value="HTH_LACI_2"/>
    <property type="match status" value="1"/>
</dbReference>
<keyword evidence="6" id="KW-1185">Reference proteome</keyword>
<reference evidence="5 6" key="1">
    <citation type="journal article" date="2015" name="Int. J. Syst. Evol. Microbiol.">
        <title>Aestuariivita atlantica sp. nov., isolated from deep sea sediment of the Atlantic Ocean.</title>
        <authorList>
            <person name="Li G."/>
            <person name="Lai Q."/>
            <person name="Du Y."/>
            <person name="Liu X."/>
            <person name="Sun F."/>
            <person name="Shao Z."/>
        </authorList>
    </citation>
    <scope>NUCLEOTIDE SEQUENCE [LARGE SCALE GENOMIC DNA]</scope>
    <source>
        <strain evidence="5 6">22II-S11-z3</strain>
    </source>
</reference>
<feature type="domain" description="HTH lacI-type" evidence="4">
    <location>
        <begin position="7"/>
        <end position="60"/>
    </location>
</feature>
<comment type="caution">
    <text evidence="5">The sequence shown here is derived from an EMBL/GenBank/DDBJ whole genome shotgun (WGS) entry which is preliminary data.</text>
</comment>
<dbReference type="Pfam" id="PF00356">
    <property type="entry name" value="LacI"/>
    <property type="match status" value="1"/>
</dbReference>
<dbReference type="InterPro" id="IPR000843">
    <property type="entry name" value="HTH_LacI"/>
</dbReference>
<dbReference type="PANTHER" id="PTHR30146:SF138">
    <property type="entry name" value="TRANSCRIPTIONAL REGULATORY PROTEIN"/>
    <property type="match status" value="1"/>
</dbReference>
<dbReference type="InterPro" id="IPR028082">
    <property type="entry name" value="Peripla_BP_I"/>
</dbReference>
<evidence type="ECO:0000256" key="1">
    <source>
        <dbReference type="ARBA" id="ARBA00023015"/>
    </source>
</evidence>
<sequence>MTRKVGTIRDVADRVGLSIATVSRVMNGARNVAPATRDKVLEAIRALNYLPNPAARALSTAKSRTVATVIPSIEHSIYAKFMGAVERTLAEQGYSLVFAVSNGVAEQEHAAVQKLLGMGAEGFILSGQAHGAELTELLDLRRVPYVFTSVYDPDSAVPTIGYDNHALAAEAVRFLRGEGHERIAVLHGPLDTNDRARARLAGARSAAPVAAFEGALDVAGGKQAARAALAEANRPTALLCFSDVLALGACFALAEAGLSVPGEMSVMGFDNLDWTSELVPPLTTMNLPARKMGQEAARQLVERLETGVPLASARFDGTIITRGSVAPPR</sequence>
<dbReference type="PANTHER" id="PTHR30146">
    <property type="entry name" value="LACI-RELATED TRANSCRIPTIONAL REPRESSOR"/>
    <property type="match status" value="1"/>
</dbReference>
<dbReference type="CDD" id="cd01392">
    <property type="entry name" value="HTH_LacI"/>
    <property type="match status" value="1"/>
</dbReference>
<name>A0A0L1JT65_9RHOB</name>
<dbReference type="Gene3D" id="1.10.260.40">
    <property type="entry name" value="lambda repressor-like DNA-binding domains"/>
    <property type="match status" value="1"/>
</dbReference>
<evidence type="ECO:0000259" key="4">
    <source>
        <dbReference type="PROSITE" id="PS50932"/>
    </source>
</evidence>
<dbReference type="GO" id="GO:0000976">
    <property type="term" value="F:transcription cis-regulatory region binding"/>
    <property type="evidence" value="ECO:0007669"/>
    <property type="project" value="TreeGrafter"/>
</dbReference>
<evidence type="ECO:0000256" key="3">
    <source>
        <dbReference type="ARBA" id="ARBA00023163"/>
    </source>
</evidence>
<dbReference type="EMBL" id="AQQZ01000002">
    <property type="protein sequence ID" value="KNG94941.1"/>
    <property type="molecule type" value="Genomic_DNA"/>
</dbReference>
<dbReference type="SUPFAM" id="SSF53822">
    <property type="entry name" value="Periplasmic binding protein-like I"/>
    <property type="match status" value="1"/>
</dbReference>
<gene>
    <name evidence="5" type="ORF">ATO11_06135</name>
</gene>
<organism evidence="5 6">
    <name type="scientific">Pseudaestuariivita atlantica</name>
    <dbReference type="NCBI Taxonomy" id="1317121"/>
    <lineage>
        <taxon>Bacteria</taxon>
        <taxon>Pseudomonadati</taxon>
        <taxon>Pseudomonadota</taxon>
        <taxon>Alphaproteobacteria</taxon>
        <taxon>Rhodobacterales</taxon>
        <taxon>Paracoccaceae</taxon>
        <taxon>Pseudaestuariivita</taxon>
    </lineage>
</organism>
<dbReference type="AlphaFoldDB" id="A0A0L1JT65"/>
<dbReference type="Gene3D" id="3.40.50.2300">
    <property type="match status" value="2"/>
</dbReference>
<keyword evidence="1" id="KW-0805">Transcription regulation</keyword>
<dbReference type="SUPFAM" id="SSF47413">
    <property type="entry name" value="lambda repressor-like DNA-binding domains"/>
    <property type="match status" value="1"/>
</dbReference>
<evidence type="ECO:0000313" key="5">
    <source>
        <dbReference type="EMBL" id="KNG94941.1"/>
    </source>
</evidence>
<accession>A0A0L1JT65</accession>
<dbReference type="Proteomes" id="UP000036938">
    <property type="component" value="Unassembled WGS sequence"/>
</dbReference>
<dbReference type="InterPro" id="IPR010982">
    <property type="entry name" value="Lambda_DNA-bd_dom_sf"/>
</dbReference>
<keyword evidence="3" id="KW-0804">Transcription</keyword>
<proteinExistence type="predicted"/>
<dbReference type="SMART" id="SM00354">
    <property type="entry name" value="HTH_LACI"/>
    <property type="match status" value="1"/>
</dbReference>
<protein>
    <recommendedName>
        <fullName evidence="4">HTH lacI-type domain-containing protein</fullName>
    </recommendedName>
</protein>
<dbReference type="RefSeq" id="WP_050529933.1">
    <property type="nucleotide sequence ID" value="NZ_AQQZ01000002.1"/>
</dbReference>
<dbReference type="Pfam" id="PF13377">
    <property type="entry name" value="Peripla_BP_3"/>
    <property type="match status" value="1"/>
</dbReference>
<dbReference type="InterPro" id="IPR046335">
    <property type="entry name" value="LacI/GalR-like_sensor"/>
</dbReference>
<keyword evidence="2" id="KW-0238">DNA-binding</keyword>
<dbReference type="STRING" id="1317121.ATO11_06135"/>
<evidence type="ECO:0000313" key="6">
    <source>
        <dbReference type="Proteomes" id="UP000036938"/>
    </source>
</evidence>
<dbReference type="PATRIC" id="fig|1317121.7.peg.1607"/>
<dbReference type="GO" id="GO:0003700">
    <property type="term" value="F:DNA-binding transcription factor activity"/>
    <property type="evidence" value="ECO:0007669"/>
    <property type="project" value="TreeGrafter"/>
</dbReference>
<evidence type="ECO:0000256" key="2">
    <source>
        <dbReference type="ARBA" id="ARBA00023125"/>
    </source>
</evidence>
<dbReference type="OrthoDB" id="8433438at2"/>